<keyword evidence="2" id="KW-0489">Methyltransferase</keyword>
<evidence type="ECO:0000313" key="3">
    <source>
        <dbReference type="Proteomes" id="UP001300745"/>
    </source>
</evidence>
<dbReference type="RefSeq" id="WP_265998980.1">
    <property type="nucleotide sequence ID" value="NZ_JAPJDN010000021.1"/>
</dbReference>
<dbReference type="CDD" id="cd02440">
    <property type="entry name" value="AdoMet_MTases"/>
    <property type="match status" value="1"/>
</dbReference>
<proteinExistence type="predicted"/>
<dbReference type="EMBL" id="JAPJDO010000021">
    <property type="protein sequence ID" value="MCX2939162.1"/>
    <property type="molecule type" value="Genomic_DNA"/>
</dbReference>
<gene>
    <name evidence="2" type="ORF">ORI27_20910</name>
</gene>
<dbReference type="PANTHER" id="PTHR43591">
    <property type="entry name" value="METHYLTRANSFERASE"/>
    <property type="match status" value="1"/>
</dbReference>
<sequence length="287" mass="30549">MGIRPLWRVPGIVVRERRHSPGRERIPEPMVMDDAESVAYFHAGGGSNPGMRAVYDLCARAIDALLPPGGRLLDLGIGSGRALSAVLQRRPDVHATGVDLAPNMLAAARELFASEGLDGRVELVQADITALPQALAAGTWDAVSCMWTLHQLPDVEVLGAALRQIAAVQRASGAALWISDFARLKDPSACPAMLQCVDPDSPMGLRQDAIASEAAAFTRDELSAQLAAAGLGGLSSGHSTPLPYLQAYWMFGAQGKPAPVGQRHARLHGQTRREAALLRWGFTAKPF</sequence>
<organism evidence="2 3">
    <name type="scientific">Mycobacterium pinniadriaticum</name>
    <dbReference type="NCBI Taxonomy" id="2994102"/>
    <lineage>
        <taxon>Bacteria</taxon>
        <taxon>Bacillati</taxon>
        <taxon>Actinomycetota</taxon>
        <taxon>Actinomycetes</taxon>
        <taxon>Mycobacteriales</taxon>
        <taxon>Mycobacteriaceae</taxon>
        <taxon>Mycobacterium</taxon>
    </lineage>
</organism>
<dbReference type="Pfam" id="PF13649">
    <property type="entry name" value="Methyltransf_25"/>
    <property type="match status" value="1"/>
</dbReference>
<comment type="caution">
    <text evidence="2">The sequence shown here is derived from an EMBL/GenBank/DDBJ whole genome shotgun (WGS) entry which is preliminary data.</text>
</comment>
<evidence type="ECO:0000259" key="1">
    <source>
        <dbReference type="Pfam" id="PF13649"/>
    </source>
</evidence>
<feature type="domain" description="Methyltransferase" evidence="1">
    <location>
        <begin position="73"/>
        <end position="173"/>
    </location>
</feature>
<dbReference type="GO" id="GO:0008168">
    <property type="term" value="F:methyltransferase activity"/>
    <property type="evidence" value="ECO:0007669"/>
    <property type="project" value="UniProtKB-KW"/>
</dbReference>
<dbReference type="InterPro" id="IPR029063">
    <property type="entry name" value="SAM-dependent_MTases_sf"/>
</dbReference>
<dbReference type="Gene3D" id="3.40.50.150">
    <property type="entry name" value="Vaccinia Virus protein VP39"/>
    <property type="match status" value="1"/>
</dbReference>
<dbReference type="SUPFAM" id="SSF53335">
    <property type="entry name" value="S-adenosyl-L-methionine-dependent methyltransferases"/>
    <property type="match status" value="1"/>
</dbReference>
<name>A0ABT3SIG3_9MYCO</name>
<reference evidence="2 3" key="1">
    <citation type="submission" date="2022-11" db="EMBL/GenBank/DDBJ databases">
        <title>Mycobacterium sp. nov.</title>
        <authorList>
            <person name="Papic B."/>
            <person name="Spicic S."/>
            <person name="Duvnjak S."/>
        </authorList>
    </citation>
    <scope>NUCLEOTIDE SEQUENCE [LARGE SCALE GENOMIC DNA]</scope>
    <source>
        <strain evidence="2 3">CVI_P4</strain>
    </source>
</reference>
<evidence type="ECO:0000313" key="2">
    <source>
        <dbReference type="EMBL" id="MCX2939162.1"/>
    </source>
</evidence>
<dbReference type="InterPro" id="IPR041698">
    <property type="entry name" value="Methyltransf_25"/>
</dbReference>
<dbReference type="Proteomes" id="UP001300745">
    <property type="component" value="Unassembled WGS sequence"/>
</dbReference>
<accession>A0ABT3SIG3</accession>
<keyword evidence="2" id="KW-0808">Transferase</keyword>
<keyword evidence="3" id="KW-1185">Reference proteome</keyword>
<protein>
    <submittedName>
        <fullName evidence="2">Methyltransferase domain-containing protein</fullName>
    </submittedName>
</protein>
<dbReference type="GO" id="GO:0032259">
    <property type="term" value="P:methylation"/>
    <property type="evidence" value="ECO:0007669"/>
    <property type="project" value="UniProtKB-KW"/>
</dbReference>